<keyword evidence="2 4" id="KW-0238">DNA-binding</keyword>
<name>A0A4Y2EP84_ARAVE</name>
<dbReference type="GO" id="GO:0001228">
    <property type="term" value="F:DNA-binding transcription activator activity, RNA polymerase II-specific"/>
    <property type="evidence" value="ECO:0007669"/>
    <property type="project" value="TreeGrafter"/>
</dbReference>
<keyword evidence="8" id="KW-1185">Reference proteome</keyword>
<dbReference type="FunFam" id="1.10.30.10:FF:000002">
    <property type="entry name" value="transcription factor Sox-2"/>
    <property type="match status" value="1"/>
</dbReference>
<dbReference type="PANTHER" id="PTHR10270:SF330">
    <property type="entry name" value="TRANSCRIPTION FACTOR SOX-3"/>
    <property type="match status" value="1"/>
</dbReference>
<evidence type="ECO:0000256" key="3">
    <source>
        <dbReference type="ARBA" id="ARBA00023242"/>
    </source>
</evidence>
<proteinExistence type="predicted"/>
<dbReference type="Proteomes" id="UP000499080">
    <property type="component" value="Unassembled WGS sequence"/>
</dbReference>
<keyword evidence="3 4" id="KW-0539">Nucleus</keyword>
<dbReference type="CDD" id="cd22028">
    <property type="entry name" value="HMG-box_SoxA_SoxB_SoxG"/>
    <property type="match status" value="1"/>
</dbReference>
<feature type="domain" description="HMG box" evidence="6">
    <location>
        <begin position="42"/>
        <end position="110"/>
    </location>
</feature>
<evidence type="ECO:0000256" key="2">
    <source>
        <dbReference type="ARBA" id="ARBA00023125"/>
    </source>
</evidence>
<evidence type="ECO:0000256" key="5">
    <source>
        <dbReference type="SAM" id="MobiDB-lite"/>
    </source>
</evidence>
<dbReference type="InterPro" id="IPR009071">
    <property type="entry name" value="HMG_box_dom"/>
</dbReference>
<dbReference type="Pfam" id="PF00505">
    <property type="entry name" value="HMG_box"/>
    <property type="match status" value="1"/>
</dbReference>
<dbReference type="GO" id="GO:0000978">
    <property type="term" value="F:RNA polymerase II cis-regulatory region sequence-specific DNA binding"/>
    <property type="evidence" value="ECO:0007669"/>
    <property type="project" value="TreeGrafter"/>
</dbReference>
<dbReference type="GO" id="GO:0000122">
    <property type="term" value="P:negative regulation of transcription by RNA polymerase II"/>
    <property type="evidence" value="ECO:0007669"/>
    <property type="project" value="TreeGrafter"/>
</dbReference>
<evidence type="ECO:0000313" key="8">
    <source>
        <dbReference type="Proteomes" id="UP000499080"/>
    </source>
</evidence>
<dbReference type="OrthoDB" id="6430132at2759"/>
<dbReference type="PANTHER" id="PTHR10270">
    <property type="entry name" value="SOX TRANSCRIPTION FACTOR"/>
    <property type="match status" value="1"/>
</dbReference>
<dbReference type="InterPro" id="IPR036910">
    <property type="entry name" value="HMG_box_dom_sf"/>
</dbReference>
<evidence type="ECO:0000256" key="1">
    <source>
        <dbReference type="ARBA" id="ARBA00004123"/>
    </source>
</evidence>
<comment type="subcellular location">
    <subcellularLocation>
        <location evidence="1">Nucleus</location>
    </subcellularLocation>
</comment>
<feature type="compositionally biased region" description="Polar residues" evidence="5">
    <location>
        <begin position="1"/>
        <end position="15"/>
    </location>
</feature>
<feature type="compositionally biased region" description="Polar residues" evidence="5">
    <location>
        <begin position="240"/>
        <end position="286"/>
    </location>
</feature>
<dbReference type="GO" id="GO:0007420">
    <property type="term" value="P:brain development"/>
    <property type="evidence" value="ECO:0007669"/>
    <property type="project" value="TreeGrafter"/>
</dbReference>
<dbReference type="GO" id="GO:0005634">
    <property type="term" value="C:nucleus"/>
    <property type="evidence" value="ECO:0007669"/>
    <property type="project" value="UniProtKB-SubCell"/>
</dbReference>
<accession>A0A4Y2EP84</accession>
<feature type="compositionally biased region" description="Polar residues" evidence="5">
    <location>
        <begin position="294"/>
        <end position="327"/>
    </location>
</feature>
<dbReference type="EMBL" id="BGPR01000645">
    <property type="protein sequence ID" value="GBM29806.1"/>
    <property type="molecule type" value="Genomic_DNA"/>
</dbReference>
<dbReference type="AlphaFoldDB" id="A0A4Y2EP84"/>
<evidence type="ECO:0000313" key="7">
    <source>
        <dbReference type="EMBL" id="GBM29806.1"/>
    </source>
</evidence>
<dbReference type="GO" id="GO:0030182">
    <property type="term" value="P:neuron differentiation"/>
    <property type="evidence" value="ECO:0007669"/>
    <property type="project" value="TreeGrafter"/>
</dbReference>
<feature type="region of interest" description="Disordered" evidence="5">
    <location>
        <begin position="1"/>
        <end position="40"/>
    </location>
</feature>
<evidence type="ECO:0000256" key="4">
    <source>
        <dbReference type="PROSITE-ProRule" id="PRU00267"/>
    </source>
</evidence>
<gene>
    <name evidence="7" type="primary">SOX14</name>
    <name evidence="7" type="ORF">AVEN_48258_1</name>
</gene>
<dbReference type="SMART" id="SM00398">
    <property type="entry name" value="HMG"/>
    <property type="match status" value="1"/>
</dbReference>
<dbReference type="SUPFAM" id="SSF47095">
    <property type="entry name" value="HMG-box"/>
    <property type="match status" value="1"/>
</dbReference>
<protein>
    <submittedName>
        <fullName evidence="7">Transcription factor SOX-14</fullName>
    </submittedName>
</protein>
<feature type="DNA-binding region" description="HMG box" evidence="4">
    <location>
        <begin position="42"/>
        <end position="110"/>
    </location>
</feature>
<dbReference type="InterPro" id="IPR050140">
    <property type="entry name" value="SRY-related_HMG-box_TF-like"/>
</dbReference>
<evidence type="ECO:0000259" key="6">
    <source>
        <dbReference type="PROSITE" id="PS50118"/>
    </source>
</evidence>
<sequence length="378" mass="42650">MMHSSSLMHEGNMNNLPPLMSVNEMLQPTSNPPGGGKSQERIRRPMNAFMVWSRAQRRKIAAENPKMHNSEISKRLGSEWKQLSEEQKRPFIDEAKRLRQEHMTRHPDYKYRPRRKPKVTPKQNEPVMPPYAQPYTVPYFPQAIDPRTFMSHQTGSYDPEARHAMVPTTLNPYAVSNWPYPPTTTYSTEAASSQEYATATSISQGTAKNDAYKYQNIQLPTSKLTMFYPEAMVRADGNAPSFQSHHSLPVQQRTPEHNSQASIESAENIPVSSNTGPANYNTSYYTSPHPLTPPSSVSPNQGLASQGTTVKQEPMDSQMSNHSSPGVPQTTLTSPFYNMQGVPPMYQEYLQFTLNHNPHALNPQSLYTPTPAQTRPIF</sequence>
<comment type="caution">
    <text evidence="7">The sequence shown here is derived from an EMBL/GenBank/DDBJ whole genome shotgun (WGS) entry which is preliminary data.</text>
</comment>
<dbReference type="PROSITE" id="PS50118">
    <property type="entry name" value="HMG_BOX_2"/>
    <property type="match status" value="1"/>
</dbReference>
<dbReference type="Gene3D" id="1.10.30.10">
    <property type="entry name" value="High mobility group box domain"/>
    <property type="match status" value="1"/>
</dbReference>
<feature type="region of interest" description="Disordered" evidence="5">
    <location>
        <begin position="103"/>
        <end position="130"/>
    </location>
</feature>
<feature type="region of interest" description="Disordered" evidence="5">
    <location>
        <begin position="238"/>
        <end position="327"/>
    </location>
</feature>
<reference evidence="7 8" key="1">
    <citation type="journal article" date="2019" name="Sci. Rep.">
        <title>Orb-weaving spider Araneus ventricosus genome elucidates the spidroin gene catalogue.</title>
        <authorList>
            <person name="Kono N."/>
            <person name="Nakamura H."/>
            <person name="Ohtoshi R."/>
            <person name="Moran D.A.P."/>
            <person name="Shinohara A."/>
            <person name="Yoshida Y."/>
            <person name="Fujiwara M."/>
            <person name="Mori M."/>
            <person name="Tomita M."/>
            <person name="Arakawa K."/>
        </authorList>
    </citation>
    <scope>NUCLEOTIDE SEQUENCE [LARGE SCALE GENOMIC DNA]</scope>
</reference>
<organism evidence="7 8">
    <name type="scientific">Araneus ventricosus</name>
    <name type="common">Orbweaver spider</name>
    <name type="synonym">Epeira ventricosa</name>
    <dbReference type="NCBI Taxonomy" id="182803"/>
    <lineage>
        <taxon>Eukaryota</taxon>
        <taxon>Metazoa</taxon>
        <taxon>Ecdysozoa</taxon>
        <taxon>Arthropoda</taxon>
        <taxon>Chelicerata</taxon>
        <taxon>Arachnida</taxon>
        <taxon>Araneae</taxon>
        <taxon>Araneomorphae</taxon>
        <taxon>Entelegynae</taxon>
        <taxon>Araneoidea</taxon>
        <taxon>Araneidae</taxon>
        <taxon>Araneus</taxon>
    </lineage>
</organism>